<evidence type="ECO:0000313" key="3">
    <source>
        <dbReference type="Proteomes" id="UP000826195"/>
    </source>
</evidence>
<reference evidence="2 3" key="1">
    <citation type="journal article" date="2021" name="J. Hered.">
        <title>A chromosome-level genome assembly of the parasitoid wasp, Cotesia glomerata (Hymenoptera: Braconidae).</title>
        <authorList>
            <person name="Pinto B.J."/>
            <person name="Weis J.J."/>
            <person name="Gamble T."/>
            <person name="Ode P.J."/>
            <person name="Paul R."/>
            <person name="Zaspel J.M."/>
        </authorList>
    </citation>
    <scope>NUCLEOTIDE SEQUENCE [LARGE SCALE GENOMIC DNA]</scope>
    <source>
        <strain evidence="2">CgM1</strain>
    </source>
</reference>
<dbReference type="CDD" id="cd05327">
    <property type="entry name" value="retinol-DH_like_SDR_c_like"/>
    <property type="match status" value="1"/>
</dbReference>
<dbReference type="PANTHER" id="PTHR43157">
    <property type="entry name" value="PHOSPHATIDYLINOSITOL-GLYCAN BIOSYNTHESIS CLASS F PROTEIN-RELATED"/>
    <property type="match status" value="1"/>
</dbReference>
<evidence type="ECO:0000256" key="1">
    <source>
        <dbReference type="ARBA" id="ARBA00023002"/>
    </source>
</evidence>
<dbReference type="AlphaFoldDB" id="A0AAV7IJ76"/>
<evidence type="ECO:0000313" key="2">
    <source>
        <dbReference type="EMBL" id="KAH0551919.1"/>
    </source>
</evidence>
<protein>
    <recommendedName>
        <fullName evidence="4">Retinol dehydrogenase 14</fullName>
    </recommendedName>
</protein>
<dbReference type="InterPro" id="IPR002347">
    <property type="entry name" value="SDR_fam"/>
</dbReference>
<dbReference type="Gene3D" id="3.40.50.720">
    <property type="entry name" value="NAD(P)-binding Rossmann-like Domain"/>
    <property type="match status" value="1"/>
</dbReference>
<dbReference type="Proteomes" id="UP000826195">
    <property type="component" value="Unassembled WGS sequence"/>
</dbReference>
<comment type="caution">
    <text evidence="2">The sequence shown here is derived from an EMBL/GenBank/DDBJ whole genome shotgun (WGS) entry which is preliminary data.</text>
</comment>
<dbReference type="PANTHER" id="PTHR43157:SF66">
    <property type="entry name" value="WW DOMAIN-CONTAINING OXIDOREDUCTASE-LIKE PROTEIN"/>
    <property type="match status" value="1"/>
</dbReference>
<accession>A0AAV7IJ76</accession>
<sequence>MNGKTVIITGCTSGIGKETARDLAHRGARLIMACRNVQAANKLKDEFIKETGNNNIVVKHLDLSSLKSVRDFASQINREESRLDVLIHNAGTAETFRKKTTEDGLEMTMATNQYGPFLLTHLLIDLLKRSKPSRVVVVASELYRLASLNLDNLNPVTTLPAYLYYVSKYANIVFSLELARRLEGTGVTVNCLHPGLIDSGIWSSVPAPLSWGLYLIIRGFFKTPKQGAQTTIHLAVSEELEGITGKYFLDCREYGLSSGVQDPAKGKKFWELSETIVKLQPTDPKI</sequence>
<keyword evidence="1" id="KW-0560">Oxidoreductase</keyword>
<dbReference type="Pfam" id="PF00106">
    <property type="entry name" value="adh_short"/>
    <property type="match status" value="1"/>
</dbReference>
<dbReference type="EMBL" id="JAHXZJ010001492">
    <property type="protein sequence ID" value="KAH0551919.1"/>
    <property type="molecule type" value="Genomic_DNA"/>
</dbReference>
<keyword evidence="3" id="KW-1185">Reference proteome</keyword>
<dbReference type="PRINTS" id="PR00081">
    <property type="entry name" value="GDHRDH"/>
</dbReference>
<proteinExistence type="predicted"/>
<dbReference type="GO" id="GO:0016491">
    <property type="term" value="F:oxidoreductase activity"/>
    <property type="evidence" value="ECO:0007669"/>
    <property type="project" value="UniProtKB-KW"/>
</dbReference>
<gene>
    <name evidence="2" type="ORF">KQX54_003007</name>
</gene>
<dbReference type="SUPFAM" id="SSF51735">
    <property type="entry name" value="NAD(P)-binding Rossmann-fold domains"/>
    <property type="match status" value="1"/>
</dbReference>
<evidence type="ECO:0008006" key="4">
    <source>
        <dbReference type="Google" id="ProtNLM"/>
    </source>
</evidence>
<dbReference type="InterPro" id="IPR036291">
    <property type="entry name" value="NAD(P)-bd_dom_sf"/>
</dbReference>
<organism evidence="2 3">
    <name type="scientific">Cotesia glomerata</name>
    <name type="common">Lepidopteran parasitic wasp</name>
    <name type="synonym">Apanteles glomeratus</name>
    <dbReference type="NCBI Taxonomy" id="32391"/>
    <lineage>
        <taxon>Eukaryota</taxon>
        <taxon>Metazoa</taxon>
        <taxon>Ecdysozoa</taxon>
        <taxon>Arthropoda</taxon>
        <taxon>Hexapoda</taxon>
        <taxon>Insecta</taxon>
        <taxon>Pterygota</taxon>
        <taxon>Neoptera</taxon>
        <taxon>Endopterygota</taxon>
        <taxon>Hymenoptera</taxon>
        <taxon>Apocrita</taxon>
        <taxon>Ichneumonoidea</taxon>
        <taxon>Braconidae</taxon>
        <taxon>Microgastrinae</taxon>
        <taxon>Cotesia</taxon>
    </lineage>
</organism>
<name>A0AAV7IJ76_COTGL</name>